<dbReference type="InterPro" id="IPR050306">
    <property type="entry name" value="PfkB_Carbo_kinase"/>
</dbReference>
<keyword evidence="5" id="KW-0067">ATP-binding</keyword>
<dbReference type="GO" id="GO:0005524">
    <property type="term" value="F:ATP binding"/>
    <property type="evidence" value="ECO:0007669"/>
    <property type="project" value="UniProtKB-KW"/>
</dbReference>
<keyword evidence="4" id="KW-0418">Kinase</keyword>
<evidence type="ECO:0000256" key="2">
    <source>
        <dbReference type="ARBA" id="ARBA00022679"/>
    </source>
</evidence>
<evidence type="ECO:0000256" key="5">
    <source>
        <dbReference type="ARBA" id="ARBA00022840"/>
    </source>
</evidence>
<comment type="similarity">
    <text evidence="1">Belongs to the carbohydrate kinase PfkB family.</text>
</comment>
<reference evidence="8 9" key="1">
    <citation type="journal article" date="2016" name="Front. Microbiol.">
        <title>Genomic Resource of Rice Seed Associated Bacteria.</title>
        <authorList>
            <person name="Midha S."/>
            <person name="Bansal K."/>
            <person name="Sharma S."/>
            <person name="Kumar N."/>
            <person name="Patil P.P."/>
            <person name="Chaudhry V."/>
            <person name="Patil P.B."/>
        </authorList>
    </citation>
    <scope>NUCLEOTIDE SEQUENCE [LARGE SCALE GENOMIC DNA]</scope>
    <source>
        <strain evidence="8 9">RSA3</strain>
    </source>
</reference>
<keyword evidence="3" id="KW-0547">Nucleotide-binding</keyword>
<keyword evidence="2" id="KW-0808">Transferase</keyword>
<sequence length="312" mass="33531">MALLRPGGPRGRLGRAASVDVAGAESNVAVGLAQLGHEVAWAGRLGDDDFGSIVAERLRRQRVSLRLAEIDPELPTGLIVKRRSPRRGVQYYRRGSAGSLITTTLVDAVVAQKPRVVHLSGVTPALSPEARAAVVHAVESELAPHTITSFDVNYRPLLWSTRDEAATTLRRLAGRATVVFVGLDEADALWGAHTADDVRRLLPAPRHLIVKDAAVGATEFHPEGRTHTPAFRVRIRDVVGAGDAFAAGWLHGWLTGAAPADRVNLGHVMAGRALRSHGDFPSRAISPTSARRRALRAARRAHTSDAPREDSR</sequence>
<dbReference type="PATRIC" id="fig|2033.4.peg.2522"/>
<dbReference type="SUPFAM" id="SSF53613">
    <property type="entry name" value="Ribokinase-like"/>
    <property type="match status" value="1"/>
</dbReference>
<gene>
    <name evidence="8" type="ORF">RSA3_07685</name>
</gene>
<dbReference type="CDD" id="cd01166">
    <property type="entry name" value="KdgK"/>
    <property type="match status" value="1"/>
</dbReference>
<dbReference type="InterPro" id="IPR011611">
    <property type="entry name" value="PfkB_dom"/>
</dbReference>
<feature type="compositionally biased region" description="Basic residues" evidence="6">
    <location>
        <begin position="290"/>
        <end position="301"/>
    </location>
</feature>
<dbReference type="InterPro" id="IPR029056">
    <property type="entry name" value="Ribokinase-like"/>
</dbReference>
<evidence type="ECO:0000256" key="6">
    <source>
        <dbReference type="SAM" id="MobiDB-lite"/>
    </source>
</evidence>
<organism evidence="8 9">
    <name type="scientific">Microbacterium testaceum</name>
    <name type="common">Aureobacterium testaceum</name>
    <name type="synonym">Brevibacterium testaceum</name>
    <dbReference type="NCBI Taxonomy" id="2033"/>
    <lineage>
        <taxon>Bacteria</taxon>
        <taxon>Bacillati</taxon>
        <taxon>Actinomycetota</taxon>
        <taxon>Actinomycetes</taxon>
        <taxon>Micrococcales</taxon>
        <taxon>Microbacteriaceae</taxon>
        <taxon>Microbacterium</taxon>
    </lineage>
</organism>
<dbReference type="Gene3D" id="3.40.1190.20">
    <property type="match status" value="1"/>
</dbReference>
<dbReference type="AlphaFoldDB" id="A0A147F8F5"/>
<protein>
    <recommendedName>
        <fullName evidence="7">Carbohydrate kinase PfkB domain-containing protein</fullName>
    </recommendedName>
</protein>
<dbReference type="PANTHER" id="PTHR43085">
    <property type="entry name" value="HEXOKINASE FAMILY MEMBER"/>
    <property type="match status" value="1"/>
</dbReference>
<name>A0A147F8F5_MICTE</name>
<evidence type="ECO:0000256" key="3">
    <source>
        <dbReference type="ARBA" id="ARBA00022741"/>
    </source>
</evidence>
<evidence type="ECO:0000313" key="8">
    <source>
        <dbReference type="EMBL" id="KTS12831.1"/>
    </source>
</evidence>
<evidence type="ECO:0000259" key="7">
    <source>
        <dbReference type="Pfam" id="PF00294"/>
    </source>
</evidence>
<dbReference type="Pfam" id="PF00294">
    <property type="entry name" value="PfkB"/>
    <property type="match status" value="1"/>
</dbReference>
<evidence type="ECO:0000313" key="9">
    <source>
        <dbReference type="Proteomes" id="UP000072189"/>
    </source>
</evidence>
<dbReference type="GO" id="GO:0016301">
    <property type="term" value="F:kinase activity"/>
    <property type="evidence" value="ECO:0007669"/>
    <property type="project" value="UniProtKB-KW"/>
</dbReference>
<dbReference type="Proteomes" id="UP000072189">
    <property type="component" value="Unassembled WGS sequence"/>
</dbReference>
<feature type="domain" description="Carbohydrate kinase PfkB" evidence="7">
    <location>
        <begin position="17"/>
        <end position="279"/>
    </location>
</feature>
<evidence type="ECO:0000256" key="4">
    <source>
        <dbReference type="ARBA" id="ARBA00022777"/>
    </source>
</evidence>
<proteinExistence type="inferred from homology"/>
<dbReference type="PANTHER" id="PTHR43085:SF1">
    <property type="entry name" value="PSEUDOURIDINE KINASE-RELATED"/>
    <property type="match status" value="1"/>
</dbReference>
<accession>A0A147F8F5</accession>
<dbReference type="EMBL" id="LDRV01000043">
    <property type="protein sequence ID" value="KTS12831.1"/>
    <property type="molecule type" value="Genomic_DNA"/>
</dbReference>
<comment type="caution">
    <text evidence="8">The sequence shown here is derived from an EMBL/GenBank/DDBJ whole genome shotgun (WGS) entry which is preliminary data.</text>
</comment>
<evidence type="ECO:0000256" key="1">
    <source>
        <dbReference type="ARBA" id="ARBA00010688"/>
    </source>
</evidence>
<feature type="compositionally biased region" description="Basic and acidic residues" evidence="6">
    <location>
        <begin position="302"/>
        <end position="312"/>
    </location>
</feature>
<feature type="region of interest" description="Disordered" evidence="6">
    <location>
        <begin position="277"/>
        <end position="312"/>
    </location>
</feature>